<dbReference type="Pfam" id="PF07654">
    <property type="entry name" value="C1-set"/>
    <property type="match status" value="1"/>
</dbReference>
<evidence type="ECO:0000256" key="4">
    <source>
        <dbReference type="ARBA" id="ARBA00023136"/>
    </source>
</evidence>
<dbReference type="PROSITE" id="PS00290">
    <property type="entry name" value="IG_MHC"/>
    <property type="match status" value="1"/>
</dbReference>
<organism evidence="11 12">
    <name type="scientific">Xenopus laevis</name>
    <name type="common">African clawed frog</name>
    <dbReference type="NCBI Taxonomy" id="8355"/>
    <lineage>
        <taxon>Eukaryota</taxon>
        <taxon>Metazoa</taxon>
        <taxon>Chordata</taxon>
        <taxon>Craniata</taxon>
        <taxon>Vertebrata</taxon>
        <taxon>Euteleostomi</taxon>
        <taxon>Amphibia</taxon>
        <taxon>Batrachia</taxon>
        <taxon>Anura</taxon>
        <taxon>Pipoidea</taxon>
        <taxon>Pipidae</taxon>
        <taxon>Xenopodinae</taxon>
        <taxon>Xenopus</taxon>
        <taxon>Xenopus</taxon>
    </lineage>
</organism>
<keyword evidence="2" id="KW-1003">Cell membrane</keyword>
<keyword evidence="6" id="KW-0325">Glycoprotein</keyword>
<keyword evidence="8" id="KW-1133">Transmembrane helix</keyword>
<evidence type="ECO:0000256" key="5">
    <source>
        <dbReference type="ARBA" id="ARBA00023157"/>
    </source>
</evidence>
<dbReference type="InterPro" id="IPR036179">
    <property type="entry name" value="Ig-like_dom_sf"/>
</dbReference>
<dbReference type="Gene3D" id="2.60.40.10">
    <property type="entry name" value="Immunoglobulins"/>
    <property type="match status" value="1"/>
</dbReference>
<reference evidence="12" key="1">
    <citation type="submission" date="2025-08" db="UniProtKB">
        <authorList>
            <consortium name="RefSeq"/>
        </authorList>
    </citation>
    <scope>IDENTIFICATION</scope>
    <source>
        <strain evidence="12">J_2021</strain>
        <tissue evidence="12">Erythrocytes</tissue>
    </source>
</reference>
<dbReference type="InterPro" id="IPR037055">
    <property type="entry name" value="MHC_I-like_Ag-recog_sf"/>
</dbReference>
<evidence type="ECO:0000256" key="2">
    <source>
        <dbReference type="ARBA" id="ARBA00022475"/>
    </source>
</evidence>
<dbReference type="InterPro" id="IPR007110">
    <property type="entry name" value="Ig-like_dom"/>
</dbReference>
<evidence type="ECO:0000256" key="6">
    <source>
        <dbReference type="ARBA" id="ARBA00023180"/>
    </source>
</evidence>
<dbReference type="GO" id="GO:0006955">
    <property type="term" value="P:immune response"/>
    <property type="evidence" value="ECO:0000318"/>
    <property type="project" value="GO_Central"/>
</dbReference>
<evidence type="ECO:0000313" key="11">
    <source>
        <dbReference type="Proteomes" id="UP000186698"/>
    </source>
</evidence>
<keyword evidence="3 9" id="KW-0732">Signal</keyword>
<dbReference type="SMART" id="SM00407">
    <property type="entry name" value="IGc1"/>
    <property type="match status" value="1"/>
</dbReference>
<feature type="transmembrane region" description="Helical" evidence="8">
    <location>
        <begin position="298"/>
        <end position="319"/>
    </location>
</feature>
<dbReference type="GO" id="GO:0009897">
    <property type="term" value="C:external side of plasma membrane"/>
    <property type="evidence" value="ECO:0000318"/>
    <property type="project" value="GO_Central"/>
</dbReference>
<comment type="subcellular location">
    <subcellularLocation>
        <location evidence="1">Cell membrane</location>
    </subcellularLocation>
</comment>
<accession>A0A8J0TDW6</accession>
<dbReference type="OrthoDB" id="8936120at2759"/>
<dbReference type="Gene3D" id="3.30.500.10">
    <property type="entry name" value="MHC class I-like antigen recognition-like"/>
    <property type="match status" value="1"/>
</dbReference>
<dbReference type="CTD" id="108699418"/>
<comment type="similarity">
    <text evidence="7">Belongs to the MHC class I family.</text>
</comment>
<feature type="domain" description="Ig-like" evidence="10">
    <location>
        <begin position="202"/>
        <end position="287"/>
    </location>
</feature>
<gene>
    <name evidence="12" type="primary">LOC108699418</name>
</gene>
<keyword evidence="11" id="KW-1185">Reference proteome</keyword>
<dbReference type="InterPro" id="IPR011161">
    <property type="entry name" value="MHC_I-like_Ag-recog"/>
</dbReference>
<name>A0A8J0TDW6_XENLA</name>
<dbReference type="FunFam" id="3.30.500.10:FF:000003">
    <property type="entry name" value="IgG receptor FcRn large subunit p51"/>
    <property type="match status" value="1"/>
</dbReference>
<keyword evidence="4 8" id="KW-0472">Membrane</keyword>
<dbReference type="FunFam" id="2.60.40.10:FF:001497">
    <property type="entry name" value="MHC class I antigen"/>
    <property type="match status" value="1"/>
</dbReference>
<dbReference type="Pfam" id="PF00129">
    <property type="entry name" value="MHC_I"/>
    <property type="match status" value="1"/>
</dbReference>
<evidence type="ECO:0000256" key="8">
    <source>
        <dbReference type="SAM" id="Phobius"/>
    </source>
</evidence>
<dbReference type="PRINTS" id="PR01638">
    <property type="entry name" value="MHCCLASSI"/>
</dbReference>
<feature type="signal peptide" evidence="9">
    <location>
        <begin position="1"/>
        <end position="18"/>
    </location>
</feature>
<evidence type="ECO:0000256" key="1">
    <source>
        <dbReference type="ARBA" id="ARBA00004236"/>
    </source>
</evidence>
<feature type="chain" id="PRO_5035263430" evidence="9">
    <location>
        <begin position="19"/>
        <end position="339"/>
    </location>
</feature>
<dbReference type="PANTHER" id="PTHR16675:SF275">
    <property type="entry name" value="MAJOR HISTOCOMPATIBILITY COMPLEX CLASS I-RELATED GENE PROTEIN"/>
    <property type="match status" value="1"/>
</dbReference>
<dbReference type="PANTHER" id="PTHR16675">
    <property type="entry name" value="MHC CLASS I-RELATED"/>
    <property type="match status" value="1"/>
</dbReference>
<dbReference type="GeneID" id="108699418"/>
<dbReference type="PROSITE" id="PS50835">
    <property type="entry name" value="IG_LIKE"/>
    <property type="match status" value="1"/>
</dbReference>
<dbReference type="InterPro" id="IPR003597">
    <property type="entry name" value="Ig_C1-set"/>
</dbReference>
<dbReference type="Proteomes" id="UP000186698">
    <property type="component" value="Chromosome 8L"/>
</dbReference>
<dbReference type="InterPro" id="IPR050208">
    <property type="entry name" value="MHC_class-I_related"/>
</dbReference>
<sequence length="339" mass="38757">MACYISLVFLLCFPAVYSGSHTLHYYVSMLSSPADGVPQYSIVVYADGLLLGRYNSDIRLAQFFIPSLNVFTEHLELQTKFAQRWQVYQERKMMFLMGFLNKTSDKGAIRVYQRKFACELEEDGTIGGYQEFALDGKEVITFDREREVFVSATQEAVIMLPQWNQYHGNAKGNKMYMENECIEHMKLYLPLITADLQKKDKPNVKVSSSESDSGVKLHCFVFGFYPRDVDVMWIKNVKHEIHSDEASQILPNPDGTYQIRVSVEVTPEEGATYSCRVDHSSLEKTMVVPFERESKQKITFILIGVALAVLLALSLGFYIQRKMKGFKGSRQSVSTEEQD</sequence>
<dbReference type="SUPFAM" id="SSF54452">
    <property type="entry name" value="MHC antigen-recognition domain"/>
    <property type="match status" value="1"/>
</dbReference>
<protein>
    <submittedName>
        <fullName evidence="12">Class I histocompatibility antigen, F10 alpha chain</fullName>
    </submittedName>
</protein>
<evidence type="ECO:0000259" key="10">
    <source>
        <dbReference type="PROSITE" id="PS50835"/>
    </source>
</evidence>
<keyword evidence="5" id="KW-1015">Disulfide bond</keyword>
<dbReference type="KEGG" id="xla:108699418"/>
<dbReference type="InterPro" id="IPR001039">
    <property type="entry name" value="MHC_I_a_a1/a2"/>
</dbReference>
<dbReference type="AlphaFoldDB" id="A0A8J0TDW6"/>
<dbReference type="InterPro" id="IPR013783">
    <property type="entry name" value="Ig-like_fold"/>
</dbReference>
<dbReference type="SUPFAM" id="SSF48726">
    <property type="entry name" value="Immunoglobulin"/>
    <property type="match status" value="1"/>
</dbReference>
<keyword evidence="8" id="KW-0812">Transmembrane</keyword>
<dbReference type="GO" id="GO:0005615">
    <property type="term" value="C:extracellular space"/>
    <property type="evidence" value="ECO:0000318"/>
    <property type="project" value="GO_Central"/>
</dbReference>
<dbReference type="InterPro" id="IPR003006">
    <property type="entry name" value="Ig/MHC_CS"/>
</dbReference>
<evidence type="ECO:0000256" key="7">
    <source>
        <dbReference type="RuleBase" id="RU004439"/>
    </source>
</evidence>
<proteinExistence type="inferred from homology"/>
<evidence type="ECO:0000313" key="12">
    <source>
        <dbReference type="RefSeq" id="XP_018086983.2"/>
    </source>
</evidence>
<evidence type="ECO:0000256" key="9">
    <source>
        <dbReference type="SAM" id="SignalP"/>
    </source>
</evidence>
<evidence type="ECO:0000256" key="3">
    <source>
        <dbReference type="ARBA" id="ARBA00022729"/>
    </source>
</evidence>
<dbReference type="RefSeq" id="XP_018086983.2">
    <property type="nucleotide sequence ID" value="XM_018231494.2"/>
</dbReference>
<dbReference type="InterPro" id="IPR011162">
    <property type="entry name" value="MHC_I/II-like_Ag-recog"/>
</dbReference>